<keyword evidence="4 5" id="KW-0472">Membrane</keyword>
<keyword evidence="7" id="KW-1185">Reference proteome</keyword>
<evidence type="ECO:0000313" key="6">
    <source>
        <dbReference type="EMBL" id="ABC20955.1"/>
    </source>
</evidence>
<evidence type="ECO:0000256" key="3">
    <source>
        <dbReference type="ARBA" id="ARBA00022989"/>
    </source>
</evidence>
<dbReference type="HOGENOM" id="CLU_081565_0_1_5"/>
<comment type="subcellular location">
    <subcellularLocation>
        <location evidence="1">Membrane</location>
        <topology evidence="1">Multi-pass membrane protein</topology>
    </subcellularLocation>
</comment>
<feature type="transmembrane region" description="Helical" evidence="5">
    <location>
        <begin position="143"/>
        <end position="162"/>
    </location>
</feature>
<dbReference type="PhylomeDB" id="Q2RY40"/>
<feature type="transmembrane region" description="Helical" evidence="5">
    <location>
        <begin position="20"/>
        <end position="41"/>
    </location>
</feature>
<dbReference type="RefSeq" id="WP_011387911.1">
    <property type="nucleotide sequence ID" value="NC_007643.1"/>
</dbReference>
<organism evidence="6 7">
    <name type="scientific">Rhodospirillum rubrum (strain ATCC 11170 / ATH 1.1.1 / DSM 467 / LMG 4362 / NCIMB 8255 / S1)</name>
    <dbReference type="NCBI Taxonomy" id="269796"/>
    <lineage>
        <taxon>Bacteria</taxon>
        <taxon>Pseudomonadati</taxon>
        <taxon>Pseudomonadota</taxon>
        <taxon>Alphaproteobacteria</taxon>
        <taxon>Rhodospirillales</taxon>
        <taxon>Rhodospirillaceae</taxon>
        <taxon>Rhodospirillum</taxon>
    </lineage>
</organism>
<evidence type="ECO:0000313" key="7">
    <source>
        <dbReference type="Proteomes" id="UP000001929"/>
    </source>
</evidence>
<evidence type="ECO:0000256" key="5">
    <source>
        <dbReference type="SAM" id="Phobius"/>
    </source>
</evidence>
<evidence type="ECO:0000256" key="2">
    <source>
        <dbReference type="ARBA" id="ARBA00022692"/>
    </source>
</evidence>
<name>Q2RY40_RHORT</name>
<dbReference type="Pfam" id="PF07264">
    <property type="entry name" value="EI24"/>
    <property type="match status" value="1"/>
</dbReference>
<dbReference type="EnsemblBacteria" id="ABC20955">
    <property type="protein sequence ID" value="ABC20955"/>
    <property type="gene ID" value="Rru_A0150"/>
</dbReference>
<sequence>MLNALAKAFAQLGDPKVRRVLLISIGLTILGYIGLVAGLSFGLGAVQATDILWLDTVIDWAAGGAVVVLALLFFPALVTLVSGLFLDGVADAVDARHYPDLGAPRAIPLSETVISTLQFTLITVGLNILALPLYLLVPGVSLIAFYALNGYLISREFFELAAHRRMDRASALALRRQRRGRLWALGAAIAFLTTIPVLNLLVPVIGTAAMVHMVEALRRSSPGMLRG</sequence>
<dbReference type="EMBL" id="CP000230">
    <property type="protein sequence ID" value="ABC20955.1"/>
    <property type="molecule type" value="Genomic_DNA"/>
</dbReference>
<reference evidence="6 7" key="1">
    <citation type="journal article" date="2011" name="Stand. Genomic Sci.">
        <title>Complete genome sequence of Rhodospirillum rubrum type strain (S1).</title>
        <authorList>
            <person name="Munk A.C."/>
            <person name="Copeland A."/>
            <person name="Lucas S."/>
            <person name="Lapidus A."/>
            <person name="Del Rio T.G."/>
            <person name="Barry K."/>
            <person name="Detter J.C."/>
            <person name="Hammon N."/>
            <person name="Israni S."/>
            <person name="Pitluck S."/>
            <person name="Brettin T."/>
            <person name="Bruce D."/>
            <person name="Han C."/>
            <person name="Tapia R."/>
            <person name="Gilna P."/>
            <person name="Schmutz J."/>
            <person name="Larimer F."/>
            <person name="Land M."/>
            <person name="Kyrpides N.C."/>
            <person name="Mavromatis K."/>
            <person name="Richardson P."/>
            <person name="Rohde M."/>
            <person name="Goker M."/>
            <person name="Klenk H.P."/>
            <person name="Zhang Y."/>
            <person name="Roberts G.P."/>
            <person name="Reslewic S."/>
            <person name="Schwartz D.C."/>
        </authorList>
    </citation>
    <scope>NUCLEOTIDE SEQUENCE [LARGE SCALE GENOMIC DNA]</scope>
    <source>
        <strain evidence="7">ATCC 11170 / ATH 1.1.1 / DSM 467 / LMG 4362 / NCIMB 8255 / S1</strain>
    </source>
</reference>
<keyword evidence="2 5" id="KW-0812">Transmembrane</keyword>
<dbReference type="KEGG" id="rru:Rru_A0150"/>
<evidence type="ECO:0000256" key="4">
    <source>
        <dbReference type="ARBA" id="ARBA00023136"/>
    </source>
</evidence>
<dbReference type="AlphaFoldDB" id="Q2RY40"/>
<dbReference type="DNASU" id="3834558"/>
<dbReference type="Proteomes" id="UP000001929">
    <property type="component" value="Chromosome"/>
</dbReference>
<feature type="transmembrane region" description="Helical" evidence="5">
    <location>
        <begin position="61"/>
        <end position="86"/>
    </location>
</feature>
<dbReference type="eggNOG" id="COG2981">
    <property type="taxonomic scope" value="Bacteria"/>
</dbReference>
<gene>
    <name evidence="6" type="ordered locus">Rru_A0150</name>
</gene>
<dbReference type="PATRIC" id="fig|269796.9.peg.205"/>
<evidence type="ECO:0008006" key="8">
    <source>
        <dbReference type="Google" id="ProtNLM"/>
    </source>
</evidence>
<proteinExistence type="predicted"/>
<feature type="transmembrane region" description="Helical" evidence="5">
    <location>
        <begin position="182"/>
        <end position="205"/>
    </location>
</feature>
<dbReference type="InterPro" id="IPR059112">
    <property type="entry name" value="CysZ/EI24"/>
</dbReference>
<protein>
    <recommendedName>
        <fullName evidence="8">CysZ-like protein</fullName>
    </recommendedName>
</protein>
<keyword evidence="3 5" id="KW-1133">Transmembrane helix</keyword>
<dbReference type="STRING" id="269796.Rru_A0150"/>
<evidence type="ECO:0000256" key="1">
    <source>
        <dbReference type="ARBA" id="ARBA00004141"/>
    </source>
</evidence>
<accession>Q2RY40</accession>